<protein>
    <submittedName>
        <fullName evidence="1">Prophage minor tail protein Z (GPZ)</fullName>
    </submittedName>
</protein>
<name>A0A231GQQ6_PSEJE</name>
<organism evidence="1 2">
    <name type="scientific">Pseudomonas jessenii</name>
    <dbReference type="NCBI Taxonomy" id="77298"/>
    <lineage>
        <taxon>Bacteria</taxon>
        <taxon>Pseudomonadati</taxon>
        <taxon>Pseudomonadota</taxon>
        <taxon>Gammaproteobacteria</taxon>
        <taxon>Pseudomonadales</taxon>
        <taxon>Pseudomonadaceae</taxon>
        <taxon>Pseudomonas</taxon>
    </lineage>
</organism>
<reference evidence="2" key="1">
    <citation type="submission" date="2016-10" db="EMBL/GenBank/DDBJ databases">
        <authorList>
            <person name="Varghese N."/>
            <person name="Submissions S."/>
        </authorList>
    </citation>
    <scope>NUCLEOTIDE SEQUENCE [LARGE SCALE GENOMIC DNA]</scope>
    <source>
        <strain evidence="2">BS3660</strain>
    </source>
</reference>
<dbReference type="InterPro" id="IPR010633">
    <property type="entry name" value="Phage_lambda_GpZ"/>
</dbReference>
<dbReference type="EMBL" id="FNTC01000002">
    <property type="protein sequence ID" value="SEC41993.1"/>
    <property type="molecule type" value="Genomic_DNA"/>
</dbReference>
<keyword evidence="2" id="KW-1185">Reference proteome</keyword>
<evidence type="ECO:0000313" key="1">
    <source>
        <dbReference type="EMBL" id="SEC41993.1"/>
    </source>
</evidence>
<dbReference type="RefSeq" id="WP_090455568.1">
    <property type="nucleotide sequence ID" value="NZ_FNTC01000002.1"/>
</dbReference>
<accession>A0A231GQQ6</accession>
<dbReference type="AlphaFoldDB" id="A0A231GQQ6"/>
<evidence type="ECO:0000313" key="2">
    <source>
        <dbReference type="Proteomes" id="UP000198542"/>
    </source>
</evidence>
<sequence length="211" mass="23434">MSAVPVSLQFSADDMQAFKQLAKVMPKAVAAAQRRAINKTLGWLATHMARDVSKQERIAVRAVRQRLRSYPIKGQGQLGKLWFGTNPMEASRIGNPRQGKAGVSVAGRRYQGAFYKRVYGNKADIWIRTSSKHFNPDDYPGSSASAGGGTSSGWIAENDNRFPLAKAKVSLEDVEGPFYTWANKADEHLLVVFKQEMNFELHKYLKGSARV</sequence>
<dbReference type="Pfam" id="PF06763">
    <property type="entry name" value="Minor_tail_Z"/>
    <property type="match status" value="1"/>
</dbReference>
<gene>
    <name evidence="1" type="ORF">SAMN04490187_4300</name>
</gene>
<proteinExistence type="predicted"/>
<dbReference type="Proteomes" id="UP000198542">
    <property type="component" value="Unassembled WGS sequence"/>
</dbReference>